<evidence type="ECO:0000259" key="10">
    <source>
        <dbReference type="Pfam" id="PF04083"/>
    </source>
</evidence>
<dbReference type="AlphaFoldDB" id="E2B563"/>
<reference evidence="11 12" key="1">
    <citation type="journal article" date="2010" name="Science">
        <title>Genomic comparison of the ants Camponotus floridanus and Harpegnathos saltator.</title>
        <authorList>
            <person name="Bonasio R."/>
            <person name="Zhang G."/>
            <person name="Ye C."/>
            <person name="Mutti N.S."/>
            <person name="Fang X."/>
            <person name="Qin N."/>
            <person name="Donahue G."/>
            <person name="Yang P."/>
            <person name="Li Q."/>
            <person name="Li C."/>
            <person name="Zhang P."/>
            <person name="Huang Z."/>
            <person name="Berger S.L."/>
            <person name="Reinberg D."/>
            <person name="Wang J."/>
            <person name="Liebig J."/>
        </authorList>
    </citation>
    <scope>NUCLEOTIDE SEQUENCE [LARGE SCALE GENOMIC DNA]</scope>
    <source>
        <strain evidence="11 12">R22 G/1</strain>
    </source>
</reference>
<keyword evidence="3 7" id="KW-0378">Hydrolase</keyword>
<dbReference type="SUPFAM" id="SSF53474">
    <property type="entry name" value="alpha/beta-Hydrolases"/>
    <property type="match status" value="1"/>
</dbReference>
<dbReference type="EMBL" id="GL445725">
    <property type="protein sequence ID" value="EFN89157.1"/>
    <property type="molecule type" value="Genomic_DNA"/>
</dbReference>
<feature type="signal peptide" evidence="9">
    <location>
        <begin position="1"/>
        <end position="23"/>
    </location>
</feature>
<dbReference type="Proteomes" id="UP000008237">
    <property type="component" value="Unassembled WGS sequence"/>
</dbReference>
<dbReference type="PIRSF" id="PIRSF000862">
    <property type="entry name" value="Steryl_ester_lip"/>
    <property type="match status" value="1"/>
</dbReference>
<dbReference type="InterPro" id="IPR006693">
    <property type="entry name" value="AB_hydrolase_lipase"/>
</dbReference>
<evidence type="ECO:0000256" key="9">
    <source>
        <dbReference type="SAM" id="SignalP"/>
    </source>
</evidence>
<dbReference type="InterPro" id="IPR029058">
    <property type="entry name" value="AB_hydrolase_fold"/>
</dbReference>
<evidence type="ECO:0000256" key="4">
    <source>
        <dbReference type="ARBA" id="ARBA00022963"/>
    </source>
</evidence>
<dbReference type="GO" id="GO:0016788">
    <property type="term" value="F:hydrolase activity, acting on ester bonds"/>
    <property type="evidence" value="ECO:0007669"/>
    <property type="project" value="InterPro"/>
</dbReference>
<dbReference type="Gene3D" id="3.40.50.1820">
    <property type="entry name" value="alpha/beta hydrolase"/>
    <property type="match status" value="1"/>
</dbReference>
<evidence type="ECO:0000313" key="11">
    <source>
        <dbReference type="EMBL" id="EFN89157.1"/>
    </source>
</evidence>
<feature type="chain" id="PRO_5003157848" description="Lipase" evidence="9">
    <location>
        <begin position="24"/>
        <end position="436"/>
    </location>
</feature>
<feature type="domain" description="Partial AB-hydrolase lipase" evidence="10">
    <location>
        <begin position="70"/>
        <end position="126"/>
    </location>
</feature>
<dbReference type="ESTHER" id="harsa-e2b563">
    <property type="family name" value="Acidic_Lipase"/>
</dbReference>
<accession>E2B563</accession>
<dbReference type="PhylomeDB" id="E2B563"/>
<keyword evidence="12" id="KW-1185">Reference proteome</keyword>
<evidence type="ECO:0000256" key="6">
    <source>
        <dbReference type="ARBA" id="ARBA00023180"/>
    </source>
</evidence>
<dbReference type="Pfam" id="PF04083">
    <property type="entry name" value="Abhydro_lipase"/>
    <property type="match status" value="1"/>
</dbReference>
<dbReference type="KEGG" id="hst:105186562"/>
<dbReference type="STRING" id="610380.E2B563"/>
<keyword evidence="4 7" id="KW-0442">Lipid degradation</keyword>
<evidence type="ECO:0000256" key="3">
    <source>
        <dbReference type="ARBA" id="ARBA00022801"/>
    </source>
</evidence>
<organism evidence="12">
    <name type="scientific">Harpegnathos saltator</name>
    <name type="common">Jerdon's jumping ant</name>
    <dbReference type="NCBI Taxonomy" id="610380"/>
    <lineage>
        <taxon>Eukaryota</taxon>
        <taxon>Metazoa</taxon>
        <taxon>Ecdysozoa</taxon>
        <taxon>Arthropoda</taxon>
        <taxon>Hexapoda</taxon>
        <taxon>Insecta</taxon>
        <taxon>Pterygota</taxon>
        <taxon>Neoptera</taxon>
        <taxon>Endopterygota</taxon>
        <taxon>Hymenoptera</taxon>
        <taxon>Apocrita</taxon>
        <taxon>Aculeata</taxon>
        <taxon>Formicoidea</taxon>
        <taxon>Formicidae</taxon>
        <taxon>Ponerinae</taxon>
        <taxon>Ponerini</taxon>
        <taxon>Harpegnathos</taxon>
    </lineage>
</organism>
<keyword evidence="2 9" id="KW-0732">Signal</keyword>
<dbReference type="InterPro" id="IPR025483">
    <property type="entry name" value="Lipase_euk"/>
</dbReference>
<evidence type="ECO:0000256" key="7">
    <source>
        <dbReference type="PIRNR" id="PIRNR000862"/>
    </source>
</evidence>
<dbReference type="OrthoDB" id="9974421at2759"/>
<dbReference type="PANTHER" id="PTHR11005">
    <property type="entry name" value="LYSOSOMAL ACID LIPASE-RELATED"/>
    <property type="match status" value="1"/>
</dbReference>
<gene>
    <name evidence="11" type="ORF">EAI_15925</name>
</gene>
<evidence type="ECO:0000256" key="1">
    <source>
        <dbReference type="ARBA" id="ARBA00010701"/>
    </source>
</evidence>
<proteinExistence type="inferred from homology"/>
<name>E2B563_HARSA</name>
<feature type="active site" description="Nucleophile" evidence="8">
    <location>
        <position position="203"/>
    </location>
</feature>
<feature type="active site" description="Charge relay system" evidence="8">
    <location>
        <position position="407"/>
    </location>
</feature>
<protein>
    <recommendedName>
        <fullName evidence="7">Lipase</fullName>
    </recommendedName>
</protein>
<dbReference type="OMA" id="HADYIWA"/>
<keyword evidence="5" id="KW-0443">Lipid metabolism</keyword>
<dbReference type="GO" id="GO:0016042">
    <property type="term" value="P:lipid catabolic process"/>
    <property type="evidence" value="ECO:0007669"/>
    <property type="project" value="UniProtKB-KW"/>
</dbReference>
<evidence type="ECO:0000256" key="2">
    <source>
        <dbReference type="ARBA" id="ARBA00022729"/>
    </source>
</evidence>
<evidence type="ECO:0000313" key="12">
    <source>
        <dbReference type="Proteomes" id="UP000008237"/>
    </source>
</evidence>
<comment type="similarity">
    <text evidence="1 7">Belongs to the AB hydrolase superfamily. Lipase family.</text>
</comment>
<sequence length="436" mass="49536">MALGMRNVLFAFVVITILTEGESQLGVDFTFLQQVVVDYLFPKDPGLVRVRNMDQERGLGGTIVLDFIGLVEQFGYPAEEHDITTEDGYNLQIHRIPGSPQWRKKEKKKIVFMQHGIFASSDSWVIFGPGKDLAFLLADQGYDVWIGNVRGNSYGRSHVNMTVYDRKFWQFSFHEMAIMDLPAIFDYIFNHTGQKSMHYIGHSMGTTMLFILLSMKPEYNAKIELSICFTPVASWKEVSPTFRQIAYTAPVVTELLARYNVYDIFAQCASIITTLRALCHDGAATQSICITILFLIVGADPPQLNTTALPYLLSHIPAGTSVQTLHHFYQNMFVDNFQSFDYGSEGNNERYKQKTPINYDLSKITAPIALFYASNDAVVAETNVLEVAKHLPNVVLIEKVQYESFNHVDFLWGIDANILLYDRVIDIIRRFNAKQN</sequence>
<dbReference type="InParanoid" id="E2B563"/>
<keyword evidence="6" id="KW-0325">Glycoprotein</keyword>
<feature type="active site" description="Charge relay system" evidence="8">
    <location>
        <position position="376"/>
    </location>
</feature>
<dbReference type="FunFam" id="3.40.50.1820:FF:000057">
    <property type="entry name" value="Lipase"/>
    <property type="match status" value="1"/>
</dbReference>
<evidence type="ECO:0000256" key="8">
    <source>
        <dbReference type="PIRSR" id="PIRSR000862-1"/>
    </source>
</evidence>
<evidence type="ECO:0000256" key="5">
    <source>
        <dbReference type="ARBA" id="ARBA00023098"/>
    </source>
</evidence>